<evidence type="ECO:0000256" key="3">
    <source>
        <dbReference type="ARBA" id="ARBA00022723"/>
    </source>
</evidence>
<dbReference type="STRING" id="796925.A0A137P6S6"/>
<evidence type="ECO:0000256" key="4">
    <source>
        <dbReference type="ARBA" id="ARBA00023004"/>
    </source>
</evidence>
<keyword evidence="3 5" id="KW-0479">Metal-binding</keyword>
<dbReference type="PROSITE" id="PS00086">
    <property type="entry name" value="CYTOCHROME_P450"/>
    <property type="match status" value="1"/>
</dbReference>
<dbReference type="PRINTS" id="PR00385">
    <property type="entry name" value="P450"/>
</dbReference>
<evidence type="ECO:0000256" key="6">
    <source>
        <dbReference type="RuleBase" id="RU000461"/>
    </source>
</evidence>
<feature type="binding site" description="axial binding residue" evidence="5">
    <location>
        <position position="428"/>
    </location>
    <ligand>
        <name>heme</name>
        <dbReference type="ChEBI" id="CHEBI:30413"/>
    </ligand>
    <ligandPart>
        <name>Fe</name>
        <dbReference type="ChEBI" id="CHEBI:18248"/>
    </ligandPart>
</feature>
<evidence type="ECO:0000256" key="7">
    <source>
        <dbReference type="SAM" id="Phobius"/>
    </source>
</evidence>
<evidence type="ECO:0000256" key="2">
    <source>
        <dbReference type="ARBA" id="ARBA00010617"/>
    </source>
</evidence>
<dbReference type="InterPro" id="IPR001128">
    <property type="entry name" value="Cyt_P450"/>
</dbReference>
<reference evidence="8 9" key="1">
    <citation type="journal article" date="2015" name="Genome Biol. Evol.">
        <title>Phylogenomic analyses indicate that early fungi evolved digesting cell walls of algal ancestors of land plants.</title>
        <authorList>
            <person name="Chang Y."/>
            <person name="Wang S."/>
            <person name="Sekimoto S."/>
            <person name="Aerts A.L."/>
            <person name="Choi C."/>
            <person name="Clum A."/>
            <person name="LaButti K.M."/>
            <person name="Lindquist E.A."/>
            <person name="Yee Ngan C."/>
            <person name="Ohm R.A."/>
            <person name="Salamov A.A."/>
            <person name="Grigoriev I.V."/>
            <person name="Spatafora J.W."/>
            <person name="Berbee M.L."/>
        </authorList>
    </citation>
    <scope>NUCLEOTIDE SEQUENCE [LARGE SCALE GENOMIC DNA]</scope>
    <source>
        <strain evidence="8 9">NRRL 28638</strain>
    </source>
</reference>
<dbReference type="InterPro" id="IPR050121">
    <property type="entry name" value="Cytochrome_P450_monoxygenase"/>
</dbReference>
<keyword evidence="7" id="KW-1133">Transmembrane helix</keyword>
<accession>A0A137P6S6</accession>
<dbReference type="PANTHER" id="PTHR24305:SF166">
    <property type="entry name" value="CYTOCHROME P450 12A4, MITOCHONDRIAL-RELATED"/>
    <property type="match status" value="1"/>
</dbReference>
<feature type="transmembrane region" description="Helical" evidence="7">
    <location>
        <begin position="6"/>
        <end position="33"/>
    </location>
</feature>
<comment type="cofactor">
    <cofactor evidence="1 5">
        <name>heme</name>
        <dbReference type="ChEBI" id="CHEBI:30413"/>
    </cofactor>
</comment>
<dbReference type="Gene3D" id="1.10.630.10">
    <property type="entry name" value="Cytochrome P450"/>
    <property type="match status" value="1"/>
</dbReference>
<gene>
    <name evidence="8" type="ORF">CONCODRAFT_6708</name>
</gene>
<dbReference type="OMA" id="WVEMLTI"/>
<keyword evidence="4 5" id="KW-0408">Iron</keyword>
<keyword evidence="9" id="KW-1185">Reference proteome</keyword>
<dbReference type="GO" id="GO:0005506">
    <property type="term" value="F:iron ion binding"/>
    <property type="evidence" value="ECO:0007669"/>
    <property type="project" value="InterPro"/>
</dbReference>
<dbReference type="SUPFAM" id="SSF48264">
    <property type="entry name" value="Cytochrome P450"/>
    <property type="match status" value="1"/>
</dbReference>
<evidence type="ECO:0000256" key="5">
    <source>
        <dbReference type="PIRSR" id="PIRSR602401-1"/>
    </source>
</evidence>
<sequence>MLEYLTGIGIFGFIICGLLAYFYYAAILYPYYLGPLRNIPRPKNGFWHFINHIRNELTGNPNTYIELSLKYGPIVHLRDKLVLINNSDIRKCYINYKFPKAKVYELLSYNGPNLFSTTSREYHASRKKLILPAFNNKALVTMEPTIYRVGSESLVQYLNSCLDSETSKEFDFYNLFHCNTLDVISELVFGETLNTTWDEEKRIFYIEELSKTIYATLLRALVPFYTYFTHPMEKLFKPMIMENIGKRRKLTEVNDDILQCMIDAEDPETGVKLTDSEIVDECLVLLFAGMDTTANALTWTIYELLRNPEVYELVAKEVLEKFPNLNEPISVDIAKNELKYLDSAITGAMRMHPPAAGILPREVPEGGLTIAGHYLPPKTEIAIDIYTQHNDPAFWENPRKFDIDRWLGPNAEFNKEKLFNWSTGPRSCIGRDLAKAEIYLVLTNLIRNFNFELIDKELTPMNISIYKPVERRFRVNVSRRS</sequence>
<keyword evidence="7" id="KW-0812">Transmembrane</keyword>
<keyword evidence="6" id="KW-0503">Monooxygenase</keyword>
<evidence type="ECO:0000313" key="8">
    <source>
        <dbReference type="EMBL" id="KXN70706.1"/>
    </source>
</evidence>
<dbReference type="InterPro" id="IPR036396">
    <property type="entry name" value="Cyt_P450_sf"/>
</dbReference>
<evidence type="ECO:0000313" key="9">
    <source>
        <dbReference type="Proteomes" id="UP000070444"/>
    </source>
</evidence>
<dbReference type="PANTHER" id="PTHR24305">
    <property type="entry name" value="CYTOCHROME P450"/>
    <property type="match status" value="1"/>
</dbReference>
<keyword evidence="6" id="KW-0560">Oxidoreductase</keyword>
<name>A0A137P6S6_CONC2</name>
<dbReference type="AlphaFoldDB" id="A0A137P6S6"/>
<dbReference type="InterPro" id="IPR002401">
    <property type="entry name" value="Cyt_P450_E_grp-I"/>
</dbReference>
<keyword evidence="7" id="KW-0472">Membrane</keyword>
<dbReference type="Pfam" id="PF00067">
    <property type="entry name" value="p450"/>
    <property type="match status" value="1"/>
</dbReference>
<dbReference type="InterPro" id="IPR017972">
    <property type="entry name" value="Cyt_P450_CS"/>
</dbReference>
<evidence type="ECO:0000256" key="1">
    <source>
        <dbReference type="ARBA" id="ARBA00001971"/>
    </source>
</evidence>
<dbReference type="GO" id="GO:0020037">
    <property type="term" value="F:heme binding"/>
    <property type="evidence" value="ECO:0007669"/>
    <property type="project" value="InterPro"/>
</dbReference>
<comment type="similarity">
    <text evidence="2 6">Belongs to the cytochrome P450 family.</text>
</comment>
<keyword evidence="5 6" id="KW-0349">Heme</keyword>
<dbReference type="GO" id="GO:0016705">
    <property type="term" value="F:oxidoreductase activity, acting on paired donors, with incorporation or reduction of molecular oxygen"/>
    <property type="evidence" value="ECO:0007669"/>
    <property type="project" value="InterPro"/>
</dbReference>
<dbReference type="PRINTS" id="PR00463">
    <property type="entry name" value="EP450I"/>
</dbReference>
<proteinExistence type="inferred from homology"/>
<dbReference type="EMBL" id="KQ964495">
    <property type="protein sequence ID" value="KXN70706.1"/>
    <property type="molecule type" value="Genomic_DNA"/>
</dbReference>
<protein>
    <submittedName>
        <fullName evidence="8">Cytochrome P450</fullName>
    </submittedName>
</protein>
<dbReference type="Proteomes" id="UP000070444">
    <property type="component" value="Unassembled WGS sequence"/>
</dbReference>
<dbReference type="OrthoDB" id="1470350at2759"/>
<organism evidence="8 9">
    <name type="scientific">Conidiobolus coronatus (strain ATCC 28846 / CBS 209.66 / NRRL 28638)</name>
    <name type="common">Delacroixia coronata</name>
    <dbReference type="NCBI Taxonomy" id="796925"/>
    <lineage>
        <taxon>Eukaryota</taxon>
        <taxon>Fungi</taxon>
        <taxon>Fungi incertae sedis</taxon>
        <taxon>Zoopagomycota</taxon>
        <taxon>Entomophthoromycotina</taxon>
        <taxon>Entomophthoromycetes</taxon>
        <taxon>Entomophthorales</taxon>
        <taxon>Ancylistaceae</taxon>
        <taxon>Conidiobolus</taxon>
    </lineage>
</organism>
<dbReference type="GO" id="GO:0004497">
    <property type="term" value="F:monooxygenase activity"/>
    <property type="evidence" value="ECO:0007669"/>
    <property type="project" value="UniProtKB-KW"/>
</dbReference>